<dbReference type="AlphaFoldDB" id="A0A2P5CQW0"/>
<protein>
    <submittedName>
        <fullName evidence="1">Uncharacterized protein</fullName>
    </submittedName>
</protein>
<comment type="caution">
    <text evidence="1">The sequence shown here is derived from an EMBL/GenBank/DDBJ whole genome shotgun (WGS) entry which is preliminary data.</text>
</comment>
<gene>
    <name evidence="1" type="ORF">PanWU01x14_131030</name>
</gene>
<feature type="non-terminal residue" evidence="1">
    <location>
        <position position="1"/>
    </location>
</feature>
<evidence type="ECO:0000313" key="1">
    <source>
        <dbReference type="EMBL" id="PON63439.1"/>
    </source>
</evidence>
<organism evidence="1 2">
    <name type="scientific">Parasponia andersonii</name>
    <name type="common">Sponia andersonii</name>
    <dbReference type="NCBI Taxonomy" id="3476"/>
    <lineage>
        <taxon>Eukaryota</taxon>
        <taxon>Viridiplantae</taxon>
        <taxon>Streptophyta</taxon>
        <taxon>Embryophyta</taxon>
        <taxon>Tracheophyta</taxon>
        <taxon>Spermatophyta</taxon>
        <taxon>Magnoliopsida</taxon>
        <taxon>eudicotyledons</taxon>
        <taxon>Gunneridae</taxon>
        <taxon>Pentapetalae</taxon>
        <taxon>rosids</taxon>
        <taxon>fabids</taxon>
        <taxon>Rosales</taxon>
        <taxon>Cannabaceae</taxon>
        <taxon>Parasponia</taxon>
    </lineage>
</organism>
<evidence type="ECO:0000313" key="2">
    <source>
        <dbReference type="Proteomes" id="UP000237105"/>
    </source>
</evidence>
<keyword evidence="2" id="KW-1185">Reference proteome</keyword>
<proteinExistence type="predicted"/>
<accession>A0A2P5CQW0</accession>
<dbReference type="OrthoDB" id="10468181at2759"/>
<sequence>LFHKFFFNSDCDFFFTQKEIKILPSTITCYRALVVRLSSTSHSSQTRKQTEKRVKKAYHLMFTTHLHYFDIPNQLINQKFYICLIRLKSPTSSLGISPFKLLLIN</sequence>
<dbReference type="EMBL" id="JXTB01000104">
    <property type="protein sequence ID" value="PON63439.1"/>
    <property type="molecule type" value="Genomic_DNA"/>
</dbReference>
<reference evidence="2" key="1">
    <citation type="submission" date="2016-06" db="EMBL/GenBank/DDBJ databases">
        <title>Parallel loss of symbiosis genes in relatives of nitrogen-fixing non-legume Parasponia.</title>
        <authorList>
            <person name="Van Velzen R."/>
            <person name="Holmer R."/>
            <person name="Bu F."/>
            <person name="Rutten L."/>
            <person name="Van Zeijl A."/>
            <person name="Liu W."/>
            <person name="Santuari L."/>
            <person name="Cao Q."/>
            <person name="Sharma T."/>
            <person name="Shen D."/>
            <person name="Roswanjaya Y."/>
            <person name="Wardhani T."/>
            <person name="Kalhor M.S."/>
            <person name="Jansen J."/>
            <person name="Van den Hoogen J."/>
            <person name="Gungor B."/>
            <person name="Hartog M."/>
            <person name="Hontelez J."/>
            <person name="Verver J."/>
            <person name="Yang W.-C."/>
            <person name="Schijlen E."/>
            <person name="Repin R."/>
            <person name="Schilthuizen M."/>
            <person name="Schranz E."/>
            <person name="Heidstra R."/>
            <person name="Miyata K."/>
            <person name="Fedorova E."/>
            <person name="Kohlen W."/>
            <person name="Bisseling T."/>
            <person name="Smit S."/>
            <person name="Geurts R."/>
        </authorList>
    </citation>
    <scope>NUCLEOTIDE SEQUENCE [LARGE SCALE GENOMIC DNA]</scope>
    <source>
        <strain evidence="2">cv. WU1-14</strain>
    </source>
</reference>
<dbReference type="Proteomes" id="UP000237105">
    <property type="component" value="Unassembled WGS sequence"/>
</dbReference>
<name>A0A2P5CQW0_PARAD</name>